<organism evidence="1 2">
    <name type="scientific">Floridaenema flaviceps BLCC-F50</name>
    <dbReference type="NCBI Taxonomy" id="3153642"/>
    <lineage>
        <taxon>Bacteria</taxon>
        <taxon>Bacillati</taxon>
        <taxon>Cyanobacteriota</taxon>
        <taxon>Cyanophyceae</taxon>
        <taxon>Oscillatoriophycideae</taxon>
        <taxon>Aerosakkonematales</taxon>
        <taxon>Aerosakkonemataceae</taxon>
        <taxon>Floridanema</taxon>
        <taxon>Floridanema flaviceps</taxon>
    </lineage>
</organism>
<evidence type="ECO:0000313" key="1">
    <source>
        <dbReference type="EMBL" id="MFB2892974.1"/>
    </source>
</evidence>
<dbReference type="EMBL" id="JBHFNR010000059">
    <property type="protein sequence ID" value="MFB2892974.1"/>
    <property type="molecule type" value="Genomic_DNA"/>
</dbReference>
<reference evidence="1 2" key="1">
    <citation type="submission" date="2024-09" db="EMBL/GenBank/DDBJ databases">
        <title>Floridaenema gen nov. (Aerosakkonemataceae, Aerosakkonematales ord. nov., Cyanobacteria) from benthic tropical and subtropical fresh waters, with the description of four new species.</title>
        <authorList>
            <person name="Moretto J.A."/>
            <person name="Berthold D.E."/>
            <person name="Lefler F.W."/>
            <person name="Huang I.-S."/>
            <person name="Laughinghouse H. IV."/>
        </authorList>
    </citation>
    <scope>NUCLEOTIDE SEQUENCE [LARGE SCALE GENOMIC DNA]</scope>
    <source>
        <strain evidence="1 2">BLCC-F50</strain>
    </source>
</reference>
<gene>
    <name evidence="1" type="ORF">ACE1CI_08685</name>
</gene>
<dbReference type="Pfam" id="PF04365">
    <property type="entry name" value="BrnT_toxin"/>
    <property type="match status" value="1"/>
</dbReference>
<name>A0ABV4XMM3_9CYAN</name>
<dbReference type="InterPro" id="IPR007460">
    <property type="entry name" value="BrnT_toxin"/>
</dbReference>
<comment type="caution">
    <text evidence="1">The sequence shown here is derived from an EMBL/GenBank/DDBJ whole genome shotgun (WGS) entry which is preliminary data.</text>
</comment>
<dbReference type="Gene3D" id="3.10.450.530">
    <property type="entry name" value="Ribonuclease toxin, BrnT, of type II toxin-antitoxin system"/>
    <property type="match status" value="1"/>
</dbReference>
<protein>
    <submittedName>
        <fullName evidence="1">BrnT family toxin</fullName>
    </submittedName>
</protein>
<proteinExistence type="predicted"/>
<keyword evidence="2" id="KW-1185">Reference proteome</keyword>
<dbReference type="RefSeq" id="WP_413262640.1">
    <property type="nucleotide sequence ID" value="NZ_JBHFNR010000059.1"/>
</dbReference>
<dbReference type="InterPro" id="IPR038573">
    <property type="entry name" value="BrnT_sf"/>
</dbReference>
<dbReference type="Proteomes" id="UP001576784">
    <property type="component" value="Unassembled WGS sequence"/>
</dbReference>
<evidence type="ECO:0000313" key="2">
    <source>
        <dbReference type="Proteomes" id="UP001576784"/>
    </source>
</evidence>
<sequence>MEFEWDEAKRLTNLRKHGIDFVDVPAVFDGDIVTVEDDRYNYGEQRFITLGLLQGRVVAIVHTERDDSLRDGEAERTRIISARKATRYEQRTYFEQISN</sequence>
<accession>A0ABV4XMM3</accession>